<name>A0AAV7WQM0_PLEWA</name>
<dbReference type="EMBL" id="JANPWB010000001">
    <property type="protein sequence ID" value="KAJ1215080.1"/>
    <property type="molecule type" value="Genomic_DNA"/>
</dbReference>
<organism evidence="2 3">
    <name type="scientific">Pleurodeles waltl</name>
    <name type="common">Iberian ribbed newt</name>
    <dbReference type="NCBI Taxonomy" id="8319"/>
    <lineage>
        <taxon>Eukaryota</taxon>
        <taxon>Metazoa</taxon>
        <taxon>Chordata</taxon>
        <taxon>Craniata</taxon>
        <taxon>Vertebrata</taxon>
        <taxon>Euteleostomi</taxon>
        <taxon>Amphibia</taxon>
        <taxon>Batrachia</taxon>
        <taxon>Caudata</taxon>
        <taxon>Salamandroidea</taxon>
        <taxon>Salamandridae</taxon>
        <taxon>Pleurodelinae</taxon>
        <taxon>Pleurodeles</taxon>
    </lineage>
</organism>
<protein>
    <recommendedName>
        <fullName evidence="4">Secreted protein</fullName>
    </recommendedName>
</protein>
<feature type="compositionally biased region" description="Basic and acidic residues" evidence="1">
    <location>
        <begin position="42"/>
        <end position="59"/>
    </location>
</feature>
<dbReference type="Proteomes" id="UP001066276">
    <property type="component" value="Chromosome 1_1"/>
</dbReference>
<evidence type="ECO:0000256" key="1">
    <source>
        <dbReference type="SAM" id="MobiDB-lite"/>
    </source>
</evidence>
<sequence>MRLPQRNGAVRATARTASLIVMTTGGATEPDAGDLKLIGTPDTERNDQEKPRAKTENPDGVKTAEGLRNQEPREDTLRIRHVPGGAWLTKRLYVLTRI</sequence>
<evidence type="ECO:0000313" key="2">
    <source>
        <dbReference type="EMBL" id="KAJ1215080.1"/>
    </source>
</evidence>
<accession>A0AAV7WQM0</accession>
<feature type="region of interest" description="Disordered" evidence="1">
    <location>
        <begin position="24"/>
        <end position="76"/>
    </location>
</feature>
<evidence type="ECO:0000313" key="3">
    <source>
        <dbReference type="Proteomes" id="UP001066276"/>
    </source>
</evidence>
<evidence type="ECO:0008006" key="4">
    <source>
        <dbReference type="Google" id="ProtNLM"/>
    </source>
</evidence>
<proteinExistence type="predicted"/>
<keyword evidence="3" id="KW-1185">Reference proteome</keyword>
<comment type="caution">
    <text evidence="2">The sequence shown here is derived from an EMBL/GenBank/DDBJ whole genome shotgun (WGS) entry which is preliminary data.</text>
</comment>
<reference evidence="2" key="1">
    <citation type="journal article" date="2022" name="bioRxiv">
        <title>Sequencing and chromosome-scale assembly of the giantPleurodeles waltlgenome.</title>
        <authorList>
            <person name="Brown T."/>
            <person name="Elewa A."/>
            <person name="Iarovenko S."/>
            <person name="Subramanian E."/>
            <person name="Araus A.J."/>
            <person name="Petzold A."/>
            <person name="Susuki M."/>
            <person name="Suzuki K.-i.T."/>
            <person name="Hayashi T."/>
            <person name="Toyoda A."/>
            <person name="Oliveira C."/>
            <person name="Osipova E."/>
            <person name="Leigh N.D."/>
            <person name="Simon A."/>
            <person name="Yun M.H."/>
        </authorList>
    </citation>
    <scope>NUCLEOTIDE SEQUENCE</scope>
    <source>
        <strain evidence="2">20211129_DDA</strain>
        <tissue evidence="2">Liver</tissue>
    </source>
</reference>
<gene>
    <name evidence="2" type="ORF">NDU88_002690</name>
</gene>
<dbReference type="AlphaFoldDB" id="A0AAV7WQM0"/>